<evidence type="ECO:0008006" key="6">
    <source>
        <dbReference type="Google" id="ProtNLM"/>
    </source>
</evidence>
<feature type="region of interest" description="Disordered" evidence="2">
    <location>
        <begin position="230"/>
        <end position="256"/>
    </location>
</feature>
<feature type="compositionally biased region" description="Acidic residues" evidence="2">
    <location>
        <begin position="232"/>
        <end position="245"/>
    </location>
</feature>
<evidence type="ECO:0000313" key="5">
    <source>
        <dbReference type="Proteomes" id="UP001498476"/>
    </source>
</evidence>
<name>A0ABR1H7Q9_9HYPO</name>
<protein>
    <recommendedName>
        <fullName evidence="6">Fucose-specific lectin</fullName>
    </recommendedName>
</protein>
<keyword evidence="3" id="KW-0472">Membrane</keyword>
<dbReference type="SUPFAM" id="SSF89372">
    <property type="entry name" value="Fucose-specific lectin"/>
    <property type="match status" value="1"/>
</dbReference>
<evidence type="ECO:0000256" key="2">
    <source>
        <dbReference type="SAM" id="MobiDB-lite"/>
    </source>
</evidence>
<dbReference type="Pfam" id="PF07938">
    <property type="entry name" value="Fungal_lectin"/>
    <property type="match status" value="1"/>
</dbReference>
<dbReference type="InterPro" id="IPR012475">
    <property type="entry name" value="Fungal_lectin"/>
</dbReference>
<accession>A0ABR1H7Q9</accession>
<feature type="region of interest" description="Disordered" evidence="2">
    <location>
        <begin position="45"/>
        <end position="76"/>
    </location>
</feature>
<evidence type="ECO:0000256" key="1">
    <source>
        <dbReference type="ARBA" id="ARBA00009042"/>
    </source>
</evidence>
<organism evidence="4 5">
    <name type="scientific">Neonectria punicea</name>
    <dbReference type="NCBI Taxonomy" id="979145"/>
    <lineage>
        <taxon>Eukaryota</taxon>
        <taxon>Fungi</taxon>
        <taxon>Dikarya</taxon>
        <taxon>Ascomycota</taxon>
        <taxon>Pezizomycotina</taxon>
        <taxon>Sordariomycetes</taxon>
        <taxon>Hypocreomycetidae</taxon>
        <taxon>Hypocreales</taxon>
        <taxon>Nectriaceae</taxon>
        <taxon>Neonectria</taxon>
    </lineage>
</organism>
<proteinExistence type="inferred from homology"/>
<comment type="caution">
    <text evidence="4">The sequence shown here is derived from an EMBL/GenBank/DDBJ whole genome shotgun (WGS) entry which is preliminary data.</text>
</comment>
<gene>
    <name evidence="4" type="ORF">QQX98_004766</name>
</gene>
<evidence type="ECO:0000256" key="3">
    <source>
        <dbReference type="SAM" id="Phobius"/>
    </source>
</evidence>
<feature type="transmembrane region" description="Helical" evidence="3">
    <location>
        <begin position="87"/>
        <end position="110"/>
    </location>
</feature>
<evidence type="ECO:0000313" key="4">
    <source>
        <dbReference type="EMBL" id="KAK7417163.1"/>
    </source>
</evidence>
<feature type="compositionally biased region" description="Basic and acidic residues" evidence="2">
    <location>
        <begin position="54"/>
        <end position="65"/>
    </location>
</feature>
<feature type="region of interest" description="Disordered" evidence="2">
    <location>
        <begin position="113"/>
        <end position="136"/>
    </location>
</feature>
<dbReference type="Proteomes" id="UP001498476">
    <property type="component" value="Unassembled WGS sequence"/>
</dbReference>
<feature type="region of interest" description="Disordered" evidence="2">
    <location>
        <begin position="1"/>
        <end position="33"/>
    </location>
</feature>
<keyword evidence="3" id="KW-0812">Transmembrane</keyword>
<keyword evidence="3" id="KW-1133">Transmembrane helix</keyword>
<dbReference type="EMBL" id="JAZAVJ010000060">
    <property type="protein sequence ID" value="KAK7417163.1"/>
    <property type="molecule type" value="Genomic_DNA"/>
</dbReference>
<keyword evidence="5" id="KW-1185">Reference proteome</keyword>
<sequence length="460" mass="49143">MRDDERYPIAVNPEHAPEVVNTTPQPDPQGHGKVVVETPAGLIPAFDNTQKEVVGNKDGDGDIRGGEASLNKNPPARTCCGMKRRTFFIALAVLAAVLVAAIVGGVVGGLNAGSGGDDSDSGSSPTGPVPRKTGPIDADERCMAAALVTDSDDQTTHVFYNDLNTTDILYRRIHDDEGTSSYTLDLSIEPNWGAPLASGARLSSSAVTARLYYVTTADNETQIAEAVLDCGNIDDDGDDDDDDDDSQTRPCSVSSNSIISSNVSNAVHPDTKLAALRLSNDSMRVYFQAGGGNIWVLHNDDGDWSASNLMGDVATGSSIAASRANATALHVFYVADSTERLRYFEYSDILGADDSEPIDESPGSGWSASAPFASVYVPRFESYRVYYTNPSTGTIVSYFQNTTTPWRVNNDGNWGEPDSSIAAVSWSNQVRLMYFQNSTLVMSSQDATSWNEPEEVGGEA</sequence>
<comment type="similarity">
    <text evidence="1">Belongs to the fungal fucose-specific lectin family.</text>
</comment>
<dbReference type="Gene3D" id="2.120.10.70">
    <property type="entry name" value="Fucose-specific lectin"/>
    <property type="match status" value="1"/>
</dbReference>
<reference evidence="4 5" key="1">
    <citation type="journal article" date="2025" name="Microbiol. Resour. Announc.">
        <title>Draft genome sequences for Neonectria magnoliae and Neonectria punicea, canker pathogens of Liriodendron tulipifera and Acer saccharum in West Virginia.</title>
        <authorList>
            <person name="Petronek H.M."/>
            <person name="Kasson M.T."/>
            <person name="Metheny A.M."/>
            <person name="Stauder C.M."/>
            <person name="Lovett B."/>
            <person name="Lynch S.C."/>
            <person name="Garnas J.R."/>
            <person name="Kasson L.R."/>
            <person name="Stajich J.E."/>
        </authorList>
    </citation>
    <scope>NUCLEOTIDE SEQUENCE [LARGE SCALE GENOMIC DNA]</scope>
    <source>
        <strain evidence="4 5">NRRL 64653</strain>
    </source>
</reference>